<dbReference type="Proteomes" id="UP001055811">
    <property type="component" value="Linkage Group LG05"/>
</dbReference>
<sequence length="364" mass="39333">MSSSRERPSLDTVIEKIEEALTVLISVRSTSTAADSSMIELLMHKLKSGIPYYQRTAAREISLLSCYNIDNRIIFAKAGAIPLLTDLLTVADSRTQEQALAALYWLSIPDENIGIIVSFGALPGIVQVLKEGSMKAREKAANTLLNLSVLDENRADIGAVGAIPPLLLLLNEGTSSEKESILNVLCSLCVYEGNRTRAVRAGAVHMLIELLKERQGCIDIGIAVIKFLCLISLCREGLVAIRKAEVVRILVEAIGIGYTPAEPQSDIQELAIDFLETLSLYPDGKVAIGEAEVVPFLVEAIGSGSSKSKENAAKVLVELGSLDQKYLVEAQEHGVTGKLMDMLQHGTESEKSAAHDLLEMMSMV</sequence>
<proteinExistence type="predicted"/>
<gene>
    <name evidence="1" type="ORF">L2E82_29850</name>
</gene>
<evidence type="ECO:0000313" key="1">
    <source>
        <dbReference type="EMBL" id="KAI3739446.1"/>
    </source>
</evidence>
<reference evidence="1 2" key="2">
    <citation type="journal article" date="2022" name="Mol. Ecol. Resour.">
        <title>The genomes of chicory, endive, great burdock and yacon provide insights into Asteraceae paleo-polyploidization history and plant inulin production.</title>
        <authorList>
            <person name="Fan W."/>
            <person name="Wang S."/>
            <person name="Wang H."/>
            <person name="Wang A."/>
            <person name="Jiang F."/>
            <person name="Liu H."/>
            <person name="Zhao H."/>
            <person name="Xu D."/>
            <person name="Zhang Y."/>
        </authorList>
    </citation>
    <scope>NUCLEOTIDE SEQUENCE [LARGE SCALE GENOMIC DNA]</scope>
    <source>
        <strain evidence="2">cv. Punajuju</strain>
        <tissue evidence="1">Leaves</tissue>
    </source>
</reference>
<reference evidence="2" key="1">
    <citation type="journal article" date="2022" name="Mol. Ecol. Resour.">
        <title>The genomes of chicory, endive, great burdock and yacon provide insights into Asteraceae palaeo-polyploidization history and plant inulin production.</title>
        <authorList>
            <person name="Fan W."/>
            <person name="Wang S."/>
            <person name="Wang H."/>
            <person name="Wang A."/>
            <person name="Jiang F."/>
            <person name="Liu H."/>
            <person name="Zhao H."/>
            <person name="Xu D."/>
            <person name="Zhang Y."/>
        </authorList>
    </citation>
    <scope>NUCLEOTIDE SEQUENCE [LARGE SCALE GENOMIC DNA]</scope>
    <source>
        <strain evidence="2">cv. Punajuju</strain>
    </source>
</reference>
<protein>
    <submittedName>
        <fullName evidence="1">Uncharacterized protein</fullName>
    </submittedName>
</protein>
<comment type="caution">
    <text evidence="1">The sequence shown here is derived from an EMBL/GenBank/DDBJ whole genome shotgun (WGS) entry which is preliminary data.</text>
</comment>
<name>A0ACB9CYZ9_CICIN</name>
<organism evidence="1 2">
    <name type="scientific">Cichorium intybus</name>
    <name type="common">Chicory</name>
    <dbReference type="NCBI Taxonomy" id="13427"/>
    <lineage>
        <taxon>Eukaryota</taxon>
        <taxon>Viridiplantae</taxon>
        <taxon>Streptophyta</taxon>
        <taxon>Embryophyta</taxon>
        <taxon>Tracheophyta</taxon>
        <taxon>Spermatophyta</taxon>
        <taxon>Magnoliopsida</taxon>
        <taxon>eudicotyledons</taxon>
        <taxon>Gunneridae</taxon>
        <taxon>Pentapetalae</taxon>
        <taxon>asterids</taxon>
        <taxon>campanulids</taxon>
        <taxon>Asterales</taxon>
        <taxon>Asteraceae</taxon>
        <taxon>Cichorioideae</taxon>
        <taxon>Cichorieae</taxon>
        <taxon>Cichoriinae</taxon>
        <taxon>Cichorium</taxon>
    </lineage>
</organism>
<accession>A0ACB9CYZ9</accession>
<dbReference type="EMBL" id="CM042013">
    <property type="protein sequence ID" value="KAI3739446.1"/>
    <property type="molecule type" value="Genomic_DNA"/>
</dbReference>
<evidence type="ECO:0000313" key="2">
    <source>
        <dbReference type="Proteomes" id="UP001055811"/>
    </source>
</evidence>
<keyword evidence="2" id="KW-1185">Reference proteome</keyword>